<comment type="caution">
    <text evidence="2">The sequence shown here is derived from an EMBL/GenBank/DDBJ whole genome shotgun (WGS) entry which is preliminary data.</text>
</comment>
<organism evidence="2 3">
    <name type="scientific">Vitis vinifera</name>
    <name type="common">Grape</name>
    <dbReference type="NCBI Taxonomy" id="29760"/>
    <lineage>
        <taxon>Eukaryota</taxon>
        <taxon>Viridiplantae</taxon>
        <taxon>Streptophyta</taxon>
        <taxon>Embryophyta</taxon>
        <taxon>Tracheophyta</taxon>
        <taxon>Spermatophyta</taxon>
        <taxon>Magnoliopsida</taxon>
        <taxon>eudicotyledons</taxon>
        <taxon>Gunneridae</taxon>
        <taxon>Pentapetalae</taxon>
        <taxon>rosids</taxon>
        <taxon>Vitales</taxon>
        <taxon>Vitaceae</taxon>
        <taxon>Viteae</taxon>
        <taxon>Vitis</taxon>
    </lineage>
</organism>
<proteinExistence type="predicted"/>
<sequence>MVRTRGGHIDPSASREARPSASTPQDPSQASQALTMPSPESRVPFIPPQRRYSTWRPPISPPPEPSVHRVPPKSARTSGPRETSSYATTARPLGFVWIAPDVPSRASDDSQRVFLPRVAMDFYQSMTTQDVQGSIAIRFSIDGRQGILEARHIAKALHIPFQPEDLKQFRQWTSTSQRTWFAFYHEGLLEIHAAT</sequence>
<gene>
    <name evidence="2" type="ORF">CK203_102772</name>
</gene>
<evidence type="ECO:0000313" key="2">
    <source>
        <dbReference type="EMBL" id="RVW58672.1"/>
    </source>
</evidence>
<accession>A0A438FFD3</accession>
<reference evidence="2 3" key="1">
    <citation type="journal article" date="2018" name="PLoS Genet.">
        <title>Population sequencing reveals clonal diversity and ancestral inbreeding in the grapevine cultivar Chardonnay.</title>
        <authorList>
            <person name="Roach M.J."/>
            <person name="Johnson D.L."/>
            <person name="Bohlmann J."/>
            <person name="van Vuuren H.J."/>
            <person name="Jones S.J."/>
            <person name="Pretorius I.S."/>
            <person name="Schmidt S.A."/>
            <person name="Borneman A.R."/>
        </authorList>
    </citation>
    <scope>NUCLEOTIDE SEQUENCE [LARGE SCALE GENOMIC DNA]</scope>
    <source>
        <strain evidence="3">cv. Chardonnay</strain>
        <tissue evidence="2">Leaf</tissue>
    </source>
</reference>
<dbReference type="EMBL" id="QGNW01000932">
    <property type="protein sequence ID" value="RVW58672.1"/>
    <property type="molecule type" value="Genomic_DNA"/>
</dbReference>
<evidence type="ECO:0000313" key="3">
    <source>
        <dbReference type="Proteomes" id="UP000288805"/>
    </source>
</evidence>
<dbReference type="AlphaFoldDB" id="A0A438FFD3"/>
<protein>
    <submittedName>
        <fullName evidence="2">Uncharacterized protein</fullName>
    </submittedName>
</protein>
<feature type="region of interest" description="Disordered" evidence="1">
    <location>
        <begin position="1"/>
        <end position="86"/>
    </location>
</feature>
<evidence type="ECO:0000256" key="1">
    <source>
        <dbReference type="SAM" id="MobiDB-lite"/>
    </source>
</evidence>
<dbReference type="Proteomes" id="UP000288805">
    <property type="component" value="Unassembled WGS sequence"/>
</dbReference>
<name>A0A438FFD3_VITVI</name>
<feature type="compositionally biased region" description="Polar residues" evidence="1">
    <location>
        <begin position="75"/>
        <end position="86"/>
    </location>
</feature>
<feature type="compositionally biased region" description="Polar residues" evidence="1">
    <location>
        <begin position="23"/>
        <end position="35"/>
    </location>
</feature>